<feature type="domain" description="FAD-binding FR-type" evidence="15">
    <location>
        <begin position="149"/>
        <end position="267"/>
    </location>
</feature>
<comment type="similarity">
    <text evidence="2">In the C-terminal section; belongs to the flavoprotein pyridine nucleotide cytochrome reductase family.</text>
</comment>
<dbReference type="PANTHER" id="PTHR43396">
    <property type="entry name" value="FLAVOHEMOPROTEIN"/>
    <property type="match status" value="1"/>
</dbReference>
<keyword evidence="6" id="KW-0285">Flavoprotein</keyword>
<dbReference type="GO" id="GO:0019825">
    <property type="term" value="F:oxygen binding"/>
    <property type="evidence" value="ECO:0007669"/>
    <property type="project" value="InterPro"/>
</dbReference>
<comment type="catalytic activity">
    <reaction evidence="12">
        <text>2 nitric oxide + NADPH + 2 O2 = 2 nitrate + NADP(+) + H(+)</text>
        <dbReference type="Rhea" id="RHEA:19465"/>
        <dbReference type="ChEBI" id="CHEBI:15378"/>
        <dbReference type="ChEBI" id="CHEBI:15379"/>
        <dbReference type="ChEBI" id="CHEBI:16480"/>
        <dbReference type="ChEBI" id="CHEBI:17632"/>
        <dbReference type="ChEBI" id="CHEBI:57783"/>
        <dbReference type="ChEBI" id="CHEBI:58349"/>
        <dbReference type="EC" id="1.14.12.17"/>
    </reaction>
</comment>
<dbReference type="CDD" id="cd08922">
    <property type="entry name" value="FHb-globin"/>
    <property type="match status" value="1"/>
</dbReference>
<evidence type="ECO:0000259" key="15">
    <source>
        <dbReference type="PROSITE" id="PS51384"/>
    </source>
</evidence>
<evidence type="ECO:0000256" key="13">
    <source>
        <dbReference type="SAM" id="MobiDB-lite"/>
    </source>
</evidence>
<dbReference type="Pfam" id="PF00042">
    <property type="entry name" value="Globin"/>
    <property type="match status" value="1"/>
</dbReference>
<evidence type="ECO:0000256" key="11">
    <source>
        <dbReference type="ARBA" id="ARBA00048649"/>
    </source>
</evidence>
<feature type="domain" description="Globin" evidence="14">
    <location>
        <begin position="2"/>
        <end position="139"/>
    </location>
</feature>
<dbReference type="GO" id="GO:0046210">
    <property type="term" value="P:nitric oxide catabolic process"/>
    <property type="evidence" value="ECO:0007669"/>
    <property type="project" value="TreeGrafter"/>
</dbReference>
<dbReference type="GO" id="GO:0008941">
    <property type="term" value="F:nitric oxide dioxygenase NAD(P)H activity"/>
    <property type="evidence" value="ECO:0007669"/>
    <property type="project" value="UniProtKB-EC"/>
</dbReference>
<keyword evidence="9" id="KW-0408">Iron</keyword>
<dbReference type="InterPro" id="IPR001433">
    <property type="entry name" value="OxRdtase_FAD/NAD-bd"/>
</dbReference>
<evidence type="ECO:0000256" key="2">
    <source>
        <dbReference type="ARBA" id="ARBA00006401"/>
    </source>
</evidence>
<keyword evidence="5" id="KW-0349">Heme</keyword>
<dbReference type="GeneID" id="87866415"/>
<dbReference type="PRINTS" id="PR00371">
    <property type="entry name" value="FPNCR"/>
</dbReference>
<reference evidence="16" key="2">
    <citation type="submission" date="2023-06" db="EMBL/GenBank/DDBJ databases">
        <authorList>
            <consortium name="Lawrence Berkeley National Laboratory"/>
            <person name="Haridas S."/>
            <person name="Hensen N."/>
            <person name="Bonometti L."/>
            <person name="Westerberg I."/>
            <person name="Brannstrom I.O."/>
            <person name="Guillou S."/>
            <person name="Cros-Aarteil S."/>
            <person name="Calhoun S."/>
            <person name="Kuo A."/>
            <person name="Mondo S."/>
            <person name="Pangilinan J."/>
            <person name="Riley R."/>
            <person name="Labutti K."/>
            <person name="Andreopoulos B."/>
            <person name="Lipzen A."/>
            <person name="Chen C."/>
            <person name="Yanf M."/>
            <person name="Daum C."/>
            <person name="Ng V."/>
            <person name="Clum A."/>
            <person name="Steindorff A."/>
            <person name="Ohm R."/>
            <person name="Martin F."/>
            <person name="Silar P."/>
            <person name="Natvig D."/>
            <person name="Lalanne C."/>
            <person name="Gautier V."/>
            <person name="Ament-Velasquez S.L."/>
            <person name="Kruys A."/>
            <person name="Hutchinson M.I."/>
            <person name="Powell A.J."/>
            <person name="Barry K."/>
            <person name="Miller A.N."/>
            <person name="Grigoriev I.V."/>
            <person name="Debuchy R."/>
            <person name="Gladieux P."/>
            <person name="Thoren M.H."/>
            <person name="Johannesson H."/>
        </authorList>
    </citation>
    <scope>NUCLEOTIDE SEQUENCE</scope>
    <source>
        <strain evidence="16">CBS 560.94</strain>
    </source>
</reference>
<comment type="cofactor">
    <cofactor evidence="1">
        <name>FAD</name>
        <dbReference type="ChEBI" id="CHEBI:57692"/>
    </cofactor>
</comment>
<dbReference type="FunFam" id="1.10.490.10:FF:000003">
    <property type="entry name" value="Flavohemoprotein"/>
    <property type="match status" value="1"/>
</dbReference>
<sequence length="566" mass="64949">MALTYQQTKLVKDTVPALKEHGERITSIFYKTMLTDHPELNNYFNSVNQKNGRQPRALTAVILGFASNINHLSELVPKFERMCNKHCSLGIQPEHYEVVGKYLIQAFGEVLGPAMTPEVQTAWTKAYWMLAKMLIGREAQLYRDFESWSSWRPFKVDRIVNECDDFFSFYLVPQDGKKLPRFLPGQYISVQIQVPGGYLQSRQYSLSEAWREDYYRITVRRDEGTVYSNSVSKSFFNPGIVSNYLIDQTTVASILKVSHPAGEFFLDVHNTSTVPLVLISAGSGVTPMVSIANTVMESQPGRQIAWLHGCRKYVPFEEHLRALRKKNSNFHTKIFKTVINRSDRPGETYDYNERMDLAKLKPEELYLQHGGTEYFICGPEQFMINQKLYLMQQGVSASRIKCEIFTTGDLKLGLIIETIVLTEEEAEDEERKISIAFHKVAQMEKPRRRVRAQHRQQHSTTIPDSAQPLFNKHQTRHDNITNNNSDARHGYARRVRIARATSVICVNNGMVYLSTQKRRREEKKSVDIGGGKVDSFLWTTGKPQGSPFSPDDQELERPDLTVVEEN</sequence>
<dbReference type="GO" id="GO:0009636">
    <property type="term" value="P:response to toxic substance"/>
    <property type="evidence" value="ECO:0007669"/>
    <property type="project" value="UniProtKB-KW"/>
</dbReference>
<keyword evidence="4" id="KW-0216">Detoxification</keyword>
<evidence type="ECO:0000313" key="16">
    <source>
        <dbReference type="EMBL" id="KAK3354686.1"/>
    </source>
</evidence>
<dbReference type="InterPro" id="IPR017927">
    <property type="entry name" value="FAD-bd_FR_type"/>
</dbReference>
<evidence type="ECO:0000256" key="8">
    <source>
        <dbReference type="ARBA" id="ARBA00022827"/>
    </source>
</evidence>
<gene>
    <name evidence="16" type="ORF">B0H65DRAFT_543991</name>
</gene>
<keyword evidence="7" id="KW-0479">Metal-binding</keyword>
<dbReference type="AlphaFoldDB" id="A0AAE0JN82"/>
<evidence type="ECO:0000256" key="10">
    <source>
        <dbReference type="ARBA" id="ARBA00023027"/>
    </source>
</evidence>
<dbReference type="GO" id="GO:0020037">
    <property type="term" value="F:heme binding"/>
    <property type="evidence" value="ECO:0007669"/>
    <property type="project" value="InterPro"/>
</dbReference>
<evidence type="ECO:0000256" key="1">
    <source>
        <dbReference type="ARBA" id="ARBA00001974"/>
    </source>
</evidence>
<reference evidence="16" key="1">
    <citation type="journal article" date="2023" name="Mol. Phylogenet. Evol.">
        <title>Genome-scale phylogeny and comparative genomics of the fungal order Sordariales.</title>
        <authorList>
            <person name="Hensen N."/>
            <person name="Bonometti L."/>
            <person name="Westerberg I."/>
            <person name="Brannstrom I.O."/>
            <person name="Guillou S."/>
            <person name="Cros-Aarteil S."/>
            <person name="Calhoun S."/>
            <person name="Haridas S."/>
            <person name="Kuo A."/>
            <person name="Mondo S."/>
            <person name="Pangilinan J."/>
            <person name="Riley R."/>
            <person name="LaButti K."/>
            <person name="Andreopoulos B."/>
            <person name="Lipzen A."/>
            <person name="Chen C."/>
            <person name="Yan M."/>
            <person name="Daum C."/>
            <person name="Ng V."/>
            <person name="Clum A."/>
            <person name="Steindorff A."/>
            <person name="Ohm R.A."/>
            <person name="Martin F."/>
            <person name="Silar P."/>
            <person name="Natvig D.O."/>
            <person name="Lalanne C."/>
            <person name="Gautier V."/>
            <person name="Ament-Velasquez S.L."/>
            <person name="Kruys A."/>
            <person name="Hutchinson M.I."/>
            <person name="Powell A.J."/>
            <person name="Barry K."/>
            <person name="Miller A.N."/>
            <person name="Grigoriev I.V."/>
            <person name="Debuchy R."/>
            <person name="Gladieux P."/>
            <person name="Hiltunen Thoren M."/>
            <person name="Johannesson H."/>
        </authorList>
    </citation>
    <scope>NUCLEOTIDE SEQUENCE</scope>
    <source>
        <strain evidence="16">CBS 560.94</strain>
    </source>
</reference>
<feature type="region of interest" description="Disordered" evidence="13">
    <location>
        <begin position="517"/>
        <end position="566"/>
    </location>
</feature>
<evidence type="ECO:0000256" key="12">
    <source>
        <dbReference type="ARBA" id="ARBA00049433"/>
    </source>
</evidence>
<dbReference type="EC" id="1.14.12.17" evidence="3"/>
<evidence type="ECO:0000259" key="14">
    <source>
        <dbReference type="PROSITE" id="PS01033"/>
    </source>
</evidence>
<keyword evidence="17" id="KW-1185">Reference proteome</keyword>
<dbReference type="EMBL" id="JAUEPP010000001">
    <property type="protein sequence ID" value="KAK3354686.1"/>
    <property type="molecule type" value="Genomic_DNA"/>
</dbReference>
<organism evidence="16 17">
    <name type="scientific">Neurospora tetraspora</name>
    <dbReference type="NCBI Taxonomy" id="94610"/>
    <lineage>
        <taxon>Eukaryota</taxon>
        <taxon>Fungi</taxon>
        <taxon>Dikarya</taxon>
        <taxon>Ascomycota</taxon>
        <taxon>Pezizomycotina</taxon>
        <taxon>Sordariomycetes</taxon>
        <taxon>Sordariomycetidae</taxon>
        <taxon>Sordariales</taxon>
        <taxon>Sordariaceae</taxon>
        <taxon>Neurospora</taxon>
    </lineage>
</organism>
<dbReference type="PROSITE" id="PS01033">
    <property type="entry name" value="GLOBIN"/>
    <property type="match status" value="1"/>
</dbReference>
<comment type="caution">
    <text evidence="16">The sequence shown here is derived from an EMBL/GenBank/DDBJ whole genome shotgun (WGS) entry which is preliminary data.</text>
</comment>
<evidence type="ECO:0000313" key="17">
    <source>
        <dbReference type="Proteomes" id="UP001278500"/>
    </source>
</evidence>
<dbReference type="Gene3D" id="2.40.30.10">
    <property type="entry name" value="Translation factors"/>
    <property type="match status" value="1"/>
</dbReference>
<dbReference type="Proteomes" id="UP001278500">
    <property type="component" value="Unassembled WGS sequence"/>
</dbReference>
<dbReference type="GO" id="GO:0071500">
    <property type="term" value="P:cellular response to nitrosative stress"/>
    <property type="evidence" value="ECO:0007669"/>
    <property type="project" value="TreeGrafter"/>
</dbReference>
<dbReference type="SUPFAM" id="SSF52343">
    <property type="entry name" value="Ferredoxin reductase-like, C-terminal NADP-linked domain"/>
    <property type="match status" value="1"/>
</dbReference>
<dbReference type="GO" id="GO:0046872">
    <property type="term" value="F:metal ion binding"/>
    <property type="evidence" value="ECO:0007669"/>
    <property type="project" value="UniProtKB-KW"/>
</dbReference>
<proteinExistence type="inferred from homology"/>
<comment type="catalytic activity">
    <reaction evidence="11">
        <text>2 nitric oxide + NADH + 2 O2 = 2 nitrate + NAD(+) + H(+)</text>
        <dbReference type="Rhea" id="RHEA:19469"/>
        <dbReference type="ChEBI" id="CHEBI:15378"/>
        <dbReference type="ChEBI" id="CHEBI:15379"/>
        <dbReference type="ChEBI" id="CHEBI:16480"/>
        <dbReference type="ChEBI" id="CHEBI:17632"/>
        <dbReference type="ChEBI" id="CHEBI:57540"/>
        <dbReference type="ChEBI" id="CHEBI:57945"/>
        <dbReference type="EC" id="1.14.12.17"/>
    </reaction>
</comment>
<dbReference type="RefSeq" id="XP_062686064.1">
    <property type="nucleotide sequence ID" value="XM_062829261.1"/>
</dbReference>
<evidence type="ECO:0000256" key="4">
    <source>
        <dbReference type="ARBA" id="ARBA00022575"/>
    </source>
</evidence>
<keyword evidence="8" id="KW-0274">FAD</keyword>
<dbReference type="Pfam" id="PF00175">
    <property type="entry name" value="NAD_binding_1"/>
    <property type="match status" value="1"/>
</dbReference>
<dbReference type="InterPro" id="IPR001709">
    <property type="entry name" value="Flavoprot_Pyr_Nucl_cyt_Rdtase"/>
</dbReference>
<evidence type="ECO:0000256" key="5">
    <source>
        <dbReference type="ARBA" id="ARBA00022617"/>
    </source>
</evidence>
<dbReference type="PANTHER" id="PTHR43396:SF3">
    <property type="entry name" value="FLAVOHEMOPROTEIN"/>
    <property type="match status" value="1"/>
</dbReference>
<protein>
    <recommendedName>
        <fullName evidence="3">nitric oxide dioxygenase</fullName>
        <ecNumber evidence="3">1.14.12.17</ecNumber>
    </recommendedName>
</protein>
<dbReference type="SUPFAM" id="SSF46458">
    <property type="entry name" value="Globin-like"/>
    <property type="match status" value="1"/>
</dbReference>
<keyword evidence="10" id="KW-0520">NAD</keyword>
<dbReference type="InterPro" id="IPR012292">
    <property type="entry name" value="Globin/Proto"/>
</dbReference>
<dbReference type="SUPFAM" id="SSF63380">
    <property type="entry name" value="Riboflavin synthase domain-like"/>
    <property type="match status" value="1"/>
</dbReference>
<name>A0AAE0JN82_9PEZI</name>
<feature type="compositionally biased region" description="Polar residues" evidence="13">
    <location>
        <begin position="537"/>
        <end position="547"/>
    </location>
</feature>
<dbReference type="Gene3D" id="3.40.50.80">
    <property type="entry name" value="Nucleotide-binding domain of ferredoxin-NADP reductase (FNR) module"/>
    <property type="match status" value="1"/>
</dbReference>
<dbReference type="InterPro" id="IPR000971">
    <property type="entry name" value="Globin"/>
</dbReference>
<evidence type="ECO:0000256" key="9">
    <source>
        <dbReference type="ARBA" id="ARBA00023004"/>
    </source>
</evidence>
<accession>A0AAE0JN82</accession>
<dbReference type="GO" id="GO:0071949">
    <property type="term" value="F:FAD binding"/>
    <property type="evidence" value="ECO:0007669"/>
    <property type="project" value="TreeGrafter"/>
</dbReference>
<dbReference type="InterPro" id="IPR039261">
    <property type="entry name" value="FNR_nucleotide-bd"/>
</dbReference>
<dbReference type="CDD" id="cd06184">
    <property type="entry name" value="flavohem_like_fad_nad_binding"/>
    <property type="match status" value="1"/>
</dbReference>
<evidence type="ECO:0000256" key="6">
    <source>
        <dbReference type="ARBA" id="ARBA00022630"/>
    </source>
</evidence>
<evidence type="ECO:0000256" key="3">
    <source>
        <dbReference type="ARBA" id="ARBA00012229"/>
    </source>
</evidence>
<dbReference type="Gene3D" id="1.10.490.10">
    <property type="entry name" value="Globins"/>
    <property type="match status" value="1"/>
</dbReference>
<dbReference type="InterPro" id="IPR009050">
    <property type="entry name" value="Globin-like_sf"/>
</dbReference>
<dbReference type="InterPro" id="IPR017938">
    <property type="entry name" value="Riboflavin_synthase-like_b-brl"/>
</dbReference>
<dbReference type="PROSITE" id="PS51384">
    <property type="entry name" value="FAD_FR"/>
    <property type="match status" value="1"/>
</dbReference>
<evidence type="ECO:0000256" key="7">
    <source>
        <dbReference type="ARBA" id="ARBA00022723"/>
    </source>
</evidence>